<evidence type="ECO:0000256" key="9">
    <source>
        <dbReference type="RuleBase" id="RU003357"/>
    </source>
</evidence>
<dbReference type="InterPro" id="IPR023996">
    <property type="entry name" value="TonB-dep_OMP_SusC/RagA"/>
</dbReference>
<dbReference type="NCBIfam" id="TIGR04056">
    <property type="entry name" value="OMP_RagA_SusC"/>
    <property type="match status" value="1"/>
</dbReference>
<keyword evidence="5 9" id="KW-0798">TonB box</keyword>
<dbReference type="InterPro" id="IPR036942">
    <property type="entry name" value="Beta-barrel_TonB_sf"/>
</dbReference>
<keyword evidence="14" id="KW-1185">Reference proteome</keyword>
<evidence type="ECO:0000256" key="3">
    <source>
        <dbReference type="ARBA" id="ARBA00022452"/>
    </source>
</evidence>
<dbReference type="NCBIfam" id="TIGR04057">
    <property type="entry name" value="SusC_RagA_signa"/>
    <property type="match status" value="1"/>
</dbReference>
<dbReference type="EMBL" id="FRBT01000001">
    <property type="protein sequence ID" value="SHL04741.1"/>
    <property type="molecule type" value="Genomic_DNA"/>
</dbReference>
<evidence type="ECO:0000313" key="14">
    <source>
        <dbReference type="Proteomes" id="UP000184028"/>
    </source>
</evidence>
<dbReference type="Pfam" id="PF07715">
    <property type="entry name" value="Plug"/>
    <property type="match status" value="1"/>
</dbReference>
<evidence type="ECO:0000256" key="10">
    <source>
        <dbReference type="SAM" id="Phobius"/>
    </source>
</evidence>
<dbReference type="InterPro" id="IPR000531">
    <property type="entry name" value="Beta-barrel_TonB"/>
</dbReference>
<feature type="domain" description="TonB-dependent receptor plug" evidence="12">
    <location>
        <begin position="163"/>
        <end position="288"/>
    </location>
</feature>
<reference evidence="14" key="1">
    <citation type="submission" date="2016-11" db="EMBL/GenBank/DDBJ databases">
        <authorList>
            <person name="Varghese N."/>
            <person name="Submissions S."/>
        </authorList>
    </citation>
    <scope>NUCLEOTIDE SEQUENCE [LARGE SCALE GENOMIC DNA]</scope>
    <source>
        <strain evidence="14">DSM 24724</strain>
    </source>
</reference>
<dbReference type="Pfam" id="PF00593">
    <property type="entry name" value="TonB_dep_Rec_b-barrel"/>
    <property type="match status" value="1"/>
</dbReference>
<dbReference type="STRING" id="946677.SAMN05444484_101120"/>
<comment type="subcellular location">
    <subcellularLocation>
        <location evidence="1 8">Cell outer membrane</location>
        <topology evidence="1 8">Multi-pass membrane protein</topology>
    </subcellularLocation>
</comment>
<protein>
    <submittedName>
        <fullName evidence="13">TonB-linked outer membrane protein, SusC/RagA family</fullName>
    </submittedName>
</protein>
<dbReference type="InterPro" id="IPR039426">
    <property type="entry name" value="TonB-dep_rcpt-like"/>
</dbReference>
<feature type="transmembrane region" description="Helical" evidence="10">
    <location>
        <begin position="39"/>
        <end position="58"/>
    </location>
</feature>
<evidence type="ECO:0000256" key="4">
    <source>
        <dbReference type="ARBA" id="ARBA00022692"/>
    </source>
</evidence>
<evidence type="ECO:0000256" key="7">
    <source>
        <dbReference type="ARBA" id="ARBA00023237"/>
    </source>
</evidence>
<evidence type="ECO:0000256" key="6">
    <source>
        <dbReference type="ARBA" id="ARBA00023136"/>
    </source>
</evidence>
<dbReference type="PROSITE" id="PS52016">
    <property type="entry name" value="TONB_DEPENDENT_REC_3"/>
    <property type="match status" value="1"/>
</dbReference>
<keyword evidence="3 8" id="KW-1134">Transmembrane beta strand</keyword>
<accession>A0A1M6XFP2</accession>
<sequence>MALYDSDQTNIEDHSQSNQRLTNQSNIMNNFSFYKDRKALYCLIFIWLCTSFLSSFAAKPKGHFYNILQQHQIEGAVSDGSSPLPGVTIAVKNKSNNTVISDYSGKFSISTAPYDTLVVSFIGFKTALIPLAGRKKVDISLQYDSTTLQEVRVNTGYYSVKDKERTGSIAKIKAGDFDKQPVNNPLAAMQGRMAGVNITQNTGVPGGGFNIQIRGLNSIRGDGNDPLYIVNGVPYSSQSLGDPTVSASAISGVTNPLNNLNVSDIESIEVLKDADATAIYGSRGANGVVLITTKKGRSGETRFNLNAFTTVGKVARKMDLMQTNQYLAMRAEAFANDGITEYPEGAYDINGTWDQNRNTDWQKELIGGTSYIQSIQTSISGGNKNTQFLLSGTYHKETTVFPGDFHYGKGSINSSISHQSDDKRFSLNFSATYSGDKNALPGRDLTSRAYTLAPNAPELYKSDGSLNWENGTFINPLSFLNGTYLTTSQNLIANVVLSYNLLPGLQVKASMGYNDTRLSQNVTSPLSIYSPYDTSEHESTLFVSTGTGRSYIFEPQLNYQKELGDIDLNFLVGTTFQSQKTTKLAQSAFGFASDALLNSLAASNTVTVLNHEVTQYNYNALFGRLNINWQKKYIVNLTGRRDGSSRFGPDNRFANFGALGAAWLFSNENIFKQNNSIISFGKLRGSYGITGNDQIGDYQYLDTYKVSPYLYDGVVGLLPSRLYNPDFGWETNKKLELALELGFLKDNIFLSAAWFQNRSSNQLVGVPLPGTTGFSSIQSNFDATVENTGVELELRTTNLKGRDFSWTTAVNLTVPKNKLVSFPGLESSTYANQLVVGESLFIKKVFNYTGIDPQTGDYTFQDFNGDGQITYQDDRQTIVDTSPKYYGGLSNQLTYKNWSFDFLFQFVKQIGRNYLYTSALPGSFVNQPVAMGNHFPQDGTSAVSQQYTTGQNSTLLEGHYNLIDSNAAFSDASFVRLKSLTLMYVIPSAWSKTFTGKVYLQGQNLLTLTDFRGADPENQSASALPPLRQFTMGIQLGF</sequence>
<dbReference type="GO" id="GO:0009279">
    <property type="term" value="C:cell outer membrane"/>
    <property type="evidence" value="ECO:0007669"/>
    <property type="project" value="UniProtKB-SubCell"/>
</dbReference>
<dbReference type="InterPro" id="IPR008969">
    <property type="entry name" value="CarboxyPept-like_regulatory"/>
</dbReference>
<dbReference type="Proteomes" id="UP000184028">
    <property type="component" value="Unassembled WGS sequence"/>
</dbReference>
<keyword evidence="4 8" id="KW-0812">Transmembrane</keyword>
<evidence type="ECO:0000256" key="1">
    <source>
        <dbReference type="ARBA" id="ARBA00004571"/>
    </source>
</evidence>
<dbReference type="AlphaFoldDB" id="A0A1M6XFP2"/>
<gene>
    <name evidence="13" type="ORF">SAMN05444484_101120</name>
</gene>
<proteinExistence type="inferred from homology"/>
<dbReference type="InterPro" id="IPR023997">
    <property type="entry name" value="TonB-dep_OMP_SusC/RagA_CS"/>
</dbReference>
<feature type="domain" description="TonB-dependent receptor-like beta-barrel" evidence="11">
    <location>
        <begin position="456"/>
        <end position="941"/>
    </location>
</feature>
<dbReference type="SUPFAM" id="SSF56935">
    <property type="entry name" value="Porins"/>
    <property type="match status" value="1"/>
</dbReference>
<dbReference type="Pfam" id="PF13715">
    <property type="entry name" value="CarbopepD_reg_2"/>
    <property type="match status" value="1"/>
</dbReference>
<evidence type="ECO:0000256" key="8">
    <source>
        <dbReference type="PROSITE-ProRule" id="PRU01360"/>
    </source>
</evidence>
<dbReference type="InterPro" id="IPR012910">
    <property type="entry name" value="Plug_dom"/>
</dbReference>
<dbReference type="RefSeq" id="WP_245179130.1">
    <property type="nucleotide sequence ID" value="NZ_FRBT01000001.1"/>
</dbReference>
<evidence type="ECO:0000259" key="12">
    <source>
        <dbReference type="Pfam" id="PF07715"/>
    </source>
</evidence>
<name>A0A1M6XFP2_9FLAO</name>
<keyword evidence="7 8" id="KW-0998">Cell outer membrane</keyword>
<evidence type="ECO:0000256" key="2">
    <source>
        <dbReference type="ARBA" id="ARBA00022448"/>
    </source>
</evidence>
<organism evidence="13 14">
    <name type="scientific">Flavobacterium chilense</name>
    <dbReference type="NCBI Taxonomy" id="946677"/>
    <lineage>
        <taxon>Bacteria</taxon>
        <taxon>Pseudomonadati</taxon>
        <taxon>Bacteroidota</taxon>
        <taxon>Flavobacteriia</taxon>
        <taxon>Flavobacteriales</taxon>
        <taxon>Flavobacteriaceae</taxon>
        <taxon>Flavobacterium</taxon>
    </lineage>
</organism>
<evidence type="ECO:0000259" key="11">
    <source>
        <dbReference type="Pfam" id="PF00593"/>
    </source>
</evidence>
<comment type="similarity">
    <text evidence="8 9">Belongs to the TonB-dependent receptor family.</text>
</comment>
<keyword evidence="10" id="KW-1133">Transmembrane helix</keyword>
<evidence type="ECO:0000256" key="5">
    <source>
        <dbReference type="ARBA" id="ARBA00023077"/>
    </source>
</evidence>
<keyword evidence="2 8" id="KW-0813">Transport</keyword>
<dbReference type="Gene3D" id="2.170.130.10">
    <property type="entry name" value="TonB-dependent receptor, plug domain"/>
    <property type="match status" value="1"/>
</dbReference>
<keyword evidence="6 8" id="KW-0472">Membrane</keyword>
<dbReference type="Gene3D" id="2.40.170.20">
    <property type="entry name" value="TonB-dependent receptor, beta-barrel domain"/>
    <property type="match status" value="1"/>
</dbReference>
<evidence type="ECO:0000313" key="13">
    <source>
        <dbReference type="EMBL" id="SHL04741.1"/>
    </source>
</evidence>
<dbReference type="SUPFAM" id="SSF49464">
    <property type="entry name" value="Carboxypeptidase regulatory domain-like"/>
    <property type="match status" value="1"/>
</dbReference>
<dbReference type="InterPro" id="IPR037066">
    <property type="entry name" value="Plug_dom_sf"/>
</dbReference>